<accession>A0AA48HC53</accession>
<dbReference type="PANTHER" id="PTHR47515">
    <property type="entry name" value="LOW CALCIUM RESPONSE LOCUS PROTEIN T"/>
    <property type="match status" value="1"/>
</dbReference>
<dbReference type="KEGG" id="rmai:MACH21_12520"/>
<keyword evidence="4" id="KW-1185">Reference proteome</keyword>
<dbReference type="EMBL" id="AP027266">
    <property type="protein sequence ID" value="BDW85075.1"/>
    <property type="molecule type" value="Genomic_DNA"/>
</dbReference>
<evidence type="ECO:0000313" key="4">
    <source>
        <dbReference type="Proteomes" id="UP001337723"/>
    </source>
</evidence>
<reference evidence="3 4" key="1">
    <citation type="submission" date="2023-01" db="EMBL/GenBank/DDBJ databases">
        <title>Complete genome sequence of Roseicyclus marinus strain Dej080120_10.</title>
        <authorList>
            <person name="Ueki S."/>
            <person name="Maruyama F."/>
        </authorList>
    </citation>
    <scope>NUCLEOTIDE SEQUENCE [LARGE SCALE GENOMIC DNA]</scope>
    <source>
        <strain evidence="3 4">Dej080120_10</strain>
    </source>
</reference>
<dbReference type="Pfam" id="PF13683">
    <property type="entry name" value="rve_3"/>
    <property type="match status" value="1"/>
</dbReference>
<dbReference type="PANTHER" id="PTHR47515:SF1">
    <property type="entry name" value="BLR2054 PROTEIN"/>
    <property type="match status" value="1"/>
</dbReference>
<name>A0AA48HC53_9RHOB</name>
<evidence type="ECO:0000256" key="1">
    <source>
        <dbReference type="SAM" id="MobiDB-lite"/>
    </source>
</evidence>
<dbReference type="SUPFAM" id="SSF53098">
    <property type="entry name" value="Ribonuclease H-like"/>
    <property type="match status" value="1"/>
</dbReference>
<proteinExistence type="predicted"/>
<dbReference type="InterPro" id="IPR012337">
    <property type="entry name" value="RNaseH-like_sf"/>
</dbReference>
<dbReference type="Proteomes" id="UP001337723">
    <property type="component" value="Chromosome"/>
</dbReference>
<gene>
    <name evidence="3" type="ORF">MACH21_12520</name>
</gene>
<evidence type="ECO:0000259" key="2">
    <source>
        <dbReference type="Pfam" id="PF13683"/>
    </source>
</evidence>
<feature type="region of interest" description="Disordered" evidence="1">
    <location>
        <begin position="71"/>
        <end position="103"/>
    </location>
</feature>
<dbReference type="InterPro" id="IPR001584">
    <property type="entry name" value="Integrase_cat-core"/>
</dbReference>
<dbReference type="AlphaFoldDB" id="A0AA48HC53"/>
<dbReference type="GO" id="GO:0015074">
    <property type="term" value="P:DNA integration"/>
    <property type="evidence" value="ECO:0007669"/>
    <property type="project" value="InterPro"/>
</dbReference>
<evidence type="ECO:0000313" key="3">
    <source>
        <dbReference type="EMBL" id="BDW85075.1"/>
    </source>
</evidence>
<organism evidence="3 4">
    <name type="scientific">Roseicyclus marinus</name>
    <dbReference type="NCBI Taxonomy" id="2161673"/>
    <lineage>
        <taxon>Bacteria</taxon>
        <taxon>Pseudomonadati</taxon>
        <taxon>Pseudomonadota</taxon>
        <taxon>Alphaproteobacteria</taxon>
        <taxon>Rhodobacterales</taxon>
        <taxon>Roseobacteraceae</taxon>
        <taxon>Roseicyclus</taxon>
    </lineage>
</organism>
<protein>
    <recommendedName>
        <fullName evidence="2">Integrase catalytic domain-containing protein</fullName>
    </recommendedName>
</protein>
<feature type="compositionally biased region" description="Basic and acidic residues" evidence="1">
    <location>
        <begin position="88"/>
        <end position="103"/>
    </location>
</feature>
<sequence>MGAFGVVVLALGRERGAGMAQGREPRLVQEFIPRAAVFPINGRLLDECLNEHLFVGLRHARQLIAAWRDDDNHHRPHTSLDGLTPREYFNRSEKDQTRNRLNF</sequence>
<feature type="domain" description="Integrase catalytic" evidence="2">
    <location>
        <begin position="40"/>
        <end position="85"/>
    </location>
</feature>